<evidence type="ECO:0000313" key="5">
    <source>
        <dbReference type="Proteomes" id="UP000285624"/>
    </source>
</evidence>
<sequence length="252" mass="28739">MQPYVDWIWENRIGPDADLTDDSNWNVMTSKNWIMDHIVHNNGSLNYCIRWDSNTTLSKTVASKFQDVLTRQFKAWNHWLIDYNCWPHDEITVDVVGFAVKEASLLDWADDSLGTIYAGSLDSDGVAQCSTDCYRFYDNAAGSWSDTSACTGDVFDLSLWLKQGLEGGYGWDWGEEVNLENMLENIDEDQLQIIAHEIGHGFGLPDFYETKDMPGTNFPVCIMEAGSSMTITPGDGWMLRRVLEHLKSRYDF</sequence>
<evidence type="ECO:0000313" key="3">
    <source>
        <dbReference type="EMBL" id="RLN20189.1"/>
    </source>
</evidence>
<evidence type="ECO:0000313" key="4">
    <source>
        <dbReference type="EMBL" id="RLN73850.1"/>
    </source>
</evidence>
<keyword evidence="5" id="KW-1185">Reference proteome</keyword>
<accession>A0A421F2H9</accession>
<dbReference type="Proteomes" id="UP000792063">
    <property type="component" value="Unassembled WGS sequence"/>
</dbReference>
<dbReference type="PANTHER" id="PTHR35606:SF4">
    <property type="entry name" value="CELLULOSE-BINDING FAMILY II PROTEIN"/>
    <property type="match status" value="1"/>
</dbReference>
<evidence type="ECO:0000313" key="1">
    <source>
        <dbReference type="EMBL" id="KAG2506945.1"/>
    </source>
</evidence>
<organism evidence="3 6">
    <name type="scientific">Phytophthora kernoviae</name>
    <dbReference type="NCBI Taxonomy" id="325452"/>
    <lineage>
        <taxon>Eukaryota</taxon>
        <taxon>Sar</taxon>
        <taxon>Stramenopiles</taxon>
        <taxon>Oomycota</taxon>
        <taxon>Peronosporomycetes</taxon>
        <taxon>Peronosporales</taxon>
        <taxon>Peronosporaceae</taxon>
        <taxon>Phytophthora</taxon>
    </lineage>
</organism>
<evidence type="ECO:0000313" key="6">
    <source>
        <dbReference type="Proteomes" id="UP000285883"/>
    </source>
</evidence>
<name>A0A421F2H9_9STRA</name>
<dbReference type="SUPFAM" id="SSF55486">
    <property type="entry name" value="Metalloproteases ('zincins'), catalytic domain"/>
    <property type="match status" value="1"/>
</dbReference>
<evidence type="ECO:0008006" key="7">
    <source>
        <dbReference type="Google" id="ProtNLM"/>
    </source>
</evidence>
<protein>
    <recommendedName>
        <fullName evidence="7">Neutral zinc metallopeptidase</fullName>
    </recommendedName>
</protein>
<dbReference type="EMBL" id="MBDN02000655">
    <property type="protein sequence ID" value="RLN73850.1"/>
    <property type="molecule type" value="Genomic_DNA"/>
</dbReference>
<dbReference type="EMBL" id="MAYM02001415">
    <property type="protein sequence ID" value="RLN20189.1"/>
    <property type="molecule type" value="Genomic_DNA"/>
</dbReference>
<dbReference type="EMBL" id="JPWU03000670">
    <property type="protein sequence ID" value="KAG2508768.1"/>
    <property type="molecule type" value="Genomic_DNA"/>
</dbReference>
<dbReference type="Proteomes" id="UP000285883">
    <property type="component" value="Unassembled WGS sequence"/>
</dbReference>
<gene>
    <name evidence="3" type="ORF">BBI17_009228</name>
    <name evidence="4" type="ORF">BBO99_00009209</name>
    <name evidence="1" type="ORF">JM16_009086</name>
    <name evidence="2" type="ORF">JM18_009104</name>
</gene>
<reference evidence="5 6" key="2">
    <citation type="submission" date="2018-07" db="EMBL/GenBank/DDBJ databases">
        <title>Genome sequencing of oomycete isolates from Chile give support for New Zealand origin for Phytophthora kernoviae and make available the first Nothophytophthora sp. genome.</title>
        <authorList>
            <person name="Studholme D.J."/>
            <person name="Sanfuentes E."/>
            <person name="Panda P."/>
            <person name="Hill R."/>
            <person name="Sambles C."/>
            <person name="Grant M."/>
            <person name="Williams N.M."/>
            <person name="Mcdougal R.L."/>
        </authorList>
    </citation>
    <scope>NUCLEOTIDE SEQUENCE [LARGE SCALE GENOMIC DNA]</scope>
    <source>
        <strain evidence="3">Chile2</strain>
        <strain evidence="4">Chile4</strain>
    </source>
</reference>
<dbReference type="AlphaFoldDB" id="A0A421F2H9"/>
<comment type="caution">
    <text evidence="3">The sequence shown here is derived from an EMBL/GenBank/DDBJ whole genome shotgun (WGS) entry which is preliminary data.</text>
</comment>
<reference evidence="1" key="1">
    <citation type="journal article" date="2015" name="Genom Data">
        <title>Genome sequences of six Phytophthora species associated with forests in New Zealand.</title>
        <authorList>
            <person name="Studholme D.J."/>
            <person name="McDougal R.L."/>
            <person name="Sambles C."/>
            <person name="Hansen E."/>
            <person name="Hardy G."/>
            <person name="Grant M."/>
            <person name="Ganley R.J."/>
            <person name="Williams N.M."/>
        </authorList>
    </citation>
    <scope>NUCLEOTIDE SEQUENCE</scope>
    <source>
        <strain evidence="1">NZFS 2646</strain>
        <strain evidence="2">NZFS 3630</strain>
    </source>
</reference>
<evidence type="ECO:0000313" key="2">
    <source>
        <dbReference type="EMBL" id="KAG2508768.1"/>
    </source>
</evidence>
<dbReference type="Proteomes" id="UP000285624">
    <property type="component" value="Unassembled WGS sequence"/>
</dbReference>
<dbReference type="EMBL" id="JPWV03000650">
    <property type="protein sequence ID" value="KAG2506945.1"/>
    <property type="molecule type" value="Genomic_DNA"/>
</dbReference>
<proteinExistence type="predicted"/>
<reference evidence="1" key="3">
    <citation type="submission" date="2020-06" db="EMBL/GenBank/DDBJ databases">
        <authorList>
            <person name="Studholme D.J."/>
        </authorList>
    </citation>
    <scope>NUCLEOTIDE SEQUENCE</scope>
    <source>
        <strain evidence="1">NZFS 2646</strain>
        <strain evidence="2">NZFS 3630</strain>
    </source>
</reference>
<dbReference type="PANTHER" id="PTHR35606">
    <property type="entry name" value="CELLULOSE-BINDING FAMILY II PROTEIN"/>
    <property type="match status" value="1"/>
</dbReference>
<dbReference type="Proteomes" id="UP000785171">
    <property type="component" value="Unassembled WGS sequence"/>
</dbReference>